<dbReference type="Proteomes" id="UP001239111">
    <property type="component" value="Chromosome 3"/>
</dbReference>
<organism evidence="1 2">
    <name type="scientific">Eretmocerus hayati</name>
    <dbReference type="NCBI Taxonomy" id="131215"/>
    <lineage>
        <taxon>Eukaryota</taxon>
        <taxon>Metazoa</taxon>
        <taxon>Ecdysozoa</taxon>
        <taxon>Arthropoda</taxon>
        <taxon>Hexapoda</taxon>
        <taxon>Insecta</taxon>
        <taxon>Pterygota</taxon>
        <taxon>Neoptera</taxon>
        <taxon>Endopterygota</taxon>
        <taxon>Hymenoptera</taxon>
        <taxon>Apocrita</taxon>
        <taxon>Proctotrupomorpha</taxon>
        <taxon>Chalcidoidea</taxon>
        <taxon>Aphelinidae</taxon>
        <taxon>Aphelininae</taxon>
        <taxon>Eretmocerus</taxon>
    </lineage>
</organism>
<reference evidence="1" key="1">
    <citation type="submission" date="2023-04" db="EMBL/GenBank/DDBJ databases">
        <title>A chromosome-level genome assembly of the parasitoid wasp Eretmocerus hayati.</title>
        <authorList>
            <person name="Zhong Y."/>
            <person name="Liu S."/>
            <person name="Liu Y."/>
        </authorList>
    </citation>
    <scope>NUCLEOTIDE SEQUENCE</scope>
    <source>
        <strain evidence="1">ZJU_SS_LIU_2023</strain>
    </source>
</reference>
<comment type="caution">
    <text evidence="1">The sequence shown here is derived from an EMBL/GenBank/DDBJ whole genome shotgun (WGS) entry which is preliminary data.</text>
</comment>
<evidence type="ECO:0000313" key="2">
    <source>
        <dbReference type="Proteomes" id="UP001239111"/>
    </source>
</evidence>
<sequence>MTRIETFPKRILEAFSRSFANLSPVRVLLKIAEPEELPPGLPSNVMTQSWFDQIQVLKHRNVRVFITHGGLMGIQESVYYGKPMVAIPLFGDQPTHVANCVKRHIAIKVDVQDISEESMTDAVLKILGDSTYKEAVQKVSSEFKDHLESPLKTAIFWTEYMARHDIESLKHPASDLSWWQACLIDIYCFVIVIVVTTLCVFHVLTIKLCRILCSLTVVQRWLDESDQGCIYFSFGSMTRIETFSKDILDAFYRSFENISPARVLLKIAKPEDLPVGLPSNVLIQSWFDQIQVLKHRNVKGFITHGGLMSIQESVYYEVPMVGIPLFGDQPSNVANCVKRQIAIKVDVQDISEESMTDAILKILRDSTYKEAVQNVSSEFKDHLESPLNTAIFWTEYIGRHGKDSLKLPASDLSWWQTFLIEIYMFLKW</sequence>
<accession>A0ACC2NCT9</accession>
<dbReference type="EMBL" id="CM056743">
    <property type="protein sequence ID" value="KAJ8668918.1"/>
    <property type="molecule type" value="Genomic_DNA"/>
</dbReference>
<gene>
    <name evidence="1" type="ORF">QAD02_000177</name>
</gene>
<proteinExistence type="predicted"/>
<protein>
    <submittedName>
        <fullName evidence="1">Uncharacterized protein</fullName>
    </submittedName>
</protein>
<evidence type="ECO:0000313" key="1">
    <source>
        <dbReference type="EMBL" id="KAJ8668918.1"/>
    </source>
</evidence>
<keyword evidence="2" id="KW-1185">Reference proteome</keyword>
<name>A0ACC2NCT9_9HYME</name>